<organism evidence="3 4">
    <name type="scientific">Bombilactobacillus thymidiniphilus</name>
    <dbReference type="NCBI Taxonomy" id="2923363"/>
    <lineage>
        <taxon>Bacteria</taxon>
        <taxon>Bacillati</taxon>
        <taxon>Bacillota</taxon>
        <taxon>Bacilli</taxon>
        <taxon>Lactobacillales</taxon>
        <taxon>Lactobacillaceae</taxon>
        <taxon>Bombilactobacillus</taxon>
    </lineage>
</organism>
<reference evidence="3 4" key="1">
    <citation type="journal article" date="2022" name="Int. J. Syst. Evol. Microbiol.">
        <title>Apilactobacillus apisilvae sp. nov., Nicolia spurrieriana gen. nov. sp. nov., Bombilactobacillus folatiphilus sp. nov. and Bombilactobacillus thymidiniphilus sp. nov., four new lactic acid bacterial isolates from stingless bees Tetragonula carbonaria and Austroplebeia australis.</title>
        <authorList>
            <person name="Oliphant S.A."/>
            <person name="Watson-Haigh N.S."/>
            <person name="Sumby K.M."/>
            <person name="Gardner J."/>
            <person name="Groom S."/>
            <person name="Jiranek V."/>
        </authorList>
    </citation>
    <scope>NUCLEOTIDE SEQUENCE [LARGE SCALE GENOMIC DNA]</scope>
    <source>
        <strain evidence="3 4">SG4_A1</strain>
    </source>
</reference>
<proteinExistence type="predicted"/>
<protein>
    <submittedName>
        <fullName evidence="3">Uncharacterized protein</fullName>
    </submittedName>
</protein>
<evidence type="ECO:0000313" key="4">
    <source>
        <dbReference type="Proteomes" id="UP000831947"/>
    </source>
</evidence>
<dbReference type="Proteomes" id="UP000831947">
    <property type="component" value="Chromosome"/>
</dbReference>
<feature type="signal peptide" evidence="2">
    <location>
        <begin position="1"/>
        <end position="30"/>
    </location>
</feature>
<feature type="region of interest" description="Disordered" evidence="1">
    <location>
        <begin position="37"/>
        <end position="95"/>
    </location>
</feature>
<dbReference type="EMBL" id="CP093365">
    <property type="protein sequence ID" value="UQS83685.1"/>
    <property type="molecule type" value="Genomic_DNA"/>
</dbReference>
<name>A0ABY4PDN8_9LACO</name>
<evidence type="ECO:0000256" key="1">
    <source>
        <dbReference type="SAM" id="MobiDB-lite"/>
    </source>
</evidence>
<sequence>MNKRQRCLTSAGTFLGLVCGLVLTQQVVSADTNPTAEQNMPAAVQTASTDNADGNSTQVPVAQQQATTQASIADDNNDIVTDSPSATSSTTVASNDTTVNNNVSTNVAANIRINQFLALRQIMMAQLHNQLLLQ</sequence>
<feature type="chain" id="PRO_5047350881" evidence="2">
    <location>
        <begin position="31"/>
        <end position="134"/>
    </location>
</feature>
<evidence type="ECO:0000256" key="2">
    <source>
        <dbReference type="SAM" id="SignalP"/>
    </source>
</evidence>
<keyword evidence="2" id="KW-0732">Signal</keyword>
<dbReference type="RefSeq" id="WP_249512870.1">
    <property type="nucleotide sequence ID" value="NZ_CP093365.1"/>
</dbReference>
<accession>A0ABY4PDN8</accession>
<feature type="compositionally biased region" description="Low complexity" evidence="1">
    <location>
        <begin position="80"/>
        <end position="95"/>
    </location>
</feature>
<feature type="compositionally biased region" description="Polar residues" evidence="1">
    <location>
        <begin position="45"/>
        <end position="56"/>
    </location>
</feature>
<gene>
    <name evidence="3" type="ORF">MOO47_00335</name>
</gene>
<keyword evidence="4" id="KW-1185">Reference proteome</keyword>
<evidence type="ECO:0000313" key="3">
    <source>
        <dbReference type="EMBL" id="UQS83685.1"/>
    </source>
</evidence>
<feature type="compositionally biased region" description="Low complexity" evidence="1">
    <location>
        <begin position="57"/>
        <end position="70"/>
    </location>
</feature>